<dbReference type="RefSeq" id="WP_074632254.1">
    <property type="nucleotide sequence ID" value="NZ_FNKY01000001.1"/>
</dbReference>
<proteinExistence type="predicted"/>
<accession>A0ABY0TFD6</accession>
<organism evidence="1 2">
    <name type="scientific">Nitrosospira multiformis</name>
    <dbReference type="NCBI Taxonomy" id="1231"/>
    <lineage>
        <taxon>Bacteria</taxon>
        <taxon>Pseudomonadati</taxon>
        <taxon>Pseudomonadota</taxon>
        <taxon>Betaproteobacteria</taxon>
        <taxon>Nitrosomonadales</taxon>
        <taxon>Nitrosomonadaceae</taxon>
        <taxon>Nitrosospira</taxon>
    </lineage>
</organism>
<name>A0ABY0TFD6_9PROT</name>
<evidence type="ECO:0000313" key="2">
    <source>
        <dbReference type="Proteomes" id="UP000183471"/>
    </source>
</evidence>
<gene>
    <name evidence="1" type="ORF">SAMN05216402_2112</name>
</gene>
<sequence>MISPAITAIVIAVLAALAFGGGFALSDWRTAAQIQRLNTNNAMLSAANDRCATDIQSVRMALEALTVATAKREKDAIKAMRGAAIAAATHTGNAKKIRSLRPVPAATPGKQCEMINTEQIQYVQSRQRHDLSH</sequence>
<reference evidence="1 2" key="1">
    <citation type="submission" date="2016-10" db="EMBL/GenBank/DDBJ databases">
        <authorList>
            <person name="Varghese N."/>
            <person name="Submissions S."/>
        </authorList>
    </citation>
    <scope>NUCLEOTIDE SEQUENCE [LARGE SCALE GENOMIC DNA]</scope>
    <source>
        <strain evidence="1 2">Nl1</strain>
    </source>
</reference>
<dbReference type="Proteomes" id="UP000183471">
    <property type="component" value="Unassembled WGS sequence"/>
</dbReference>
<keyword evidence="2" id="KW-1185">Reference proteome</keyword>
<protein>
    <submittedName>
        <fullName evidence="1">Uncharacterized protein</fullName>
    </submittedName>
</protein>
<evidence type="ECO:0000313" key="1">
    <source>
        <dbReference type="EMBL" id="SDQ74389.1"/>
    </source>
</evidence>
<comment type="caution">
    <text evidence="1">The sequence shown here is derived from an EMBL/GenBank/DDBJ whole genome shotgun (WGS) entry which is preliminary data.</text>
</comment>
<dbReference type="EMBL" id="FNKY01000001">
    <property type="protein sequence ID" value="SDQ74389.1"/>
    <property type="molecule type" value="Genomic_DNA"/>
</dbReference>